<dbReference type="RefSeq" id="WP_092642427.1">
    <property type="nucleotide sequence ID" value="NZ_FNID01000035.1"/>
</dbReference>
<accession>A0A1H0EQD6</accession>
<organism evidence="3 4">
    <name type="scientific">Acetanaerobacterium elongatum</name>
    <dbReference type="NCBI Taxonomy" id="258515"/>
    <lineage>
        <taxon>Bacteria</taxon>
        <taxon>Bacillati</taxon>
        <taxon>Bacillota</taxon>
        <taxon>Clostridia</taxon>
        <taxon>Eubacteriales</taxon>
        <taxon>Oscillospiraceae</taxon>
        <taxon>Acetanaerobacterium</taxon>
    </lineage>
</organism>
<dbReference type="InterPro" id="IPR051094">
    <property type="entry name" value="Diverse_Catalytic_Enzymes"/>
</dbReference>
<dbReference type="InterPro" id="IPR003607">
    <property type="entry name" value="HD/PDEase_dom"/>
</dbReference>
<dbReference type="SMART" id="SM00471">
    <property type="entry name" value="HDc"/>
    <property type="match status" value="1"/>
</dbReference>
<evidence type="ECO:0000259" key="2">
    <source>
        <dbReference type="PROSITE" id="PS51831"/>
    </source>
</evidence>
<reference evidence="3 4" key="1">
    <citation type="submission" date="2016-10" db="EMBL/GenBank/DDBJ databases">
        <authorList>
            <person name="de Groot N.N."/>
        </authorList>
    </citation>
    <scope>NUCLEOTIDE SEQUENCE [LARGE SCALE GENOMIC DNA]</scope>
    <source>
        <strain evidence="3 4">CGMCC 1.5012</strain>
    </source>
</reference>
<keyword evidence="1" id="KW-0378">Hydrolase</keyword>
<evidence type="ECO:0000313" key="3">
    <source>
        <dbReference type="EMBL" id="SDN84558.1"/>
    </source>
</evidence>
<feature type="domain" description="HD" evidence="2">
    <location>
        <begin position="73"/>
        <end position="217"/>
    </location>
</feature>
<evidence type="ECO:0000256" key="1">
    <source>
        <dbReference type="ARBA" id="ARBA00022801"/>
    </source>
</evidence>
<dbReference type="EMBL" id="FNID01000035">
    <property type="protein sequence ID" value="SDN84558.1"/>
    <property type="molecule type" value="Genomic_DNA"/>
</dbReference>
<dbReference type="Gene3D" id="1.10.3210.10">
    <property type="entry name" value="Hypothetical protein af1432"/>
    <property type="match status" value="1"/>
</dbReference>
<dbReference type="SUPFAM" id="SSF109604">
    <property type="entry name" value="HD-domain/PDEase-like"/>
    <property type="match status" value="1"/>
</dbReference>
<dbReference type="GO" id="GO:0016787">
    <property type="term" value="F:hydrolase activity"/>
    <property type="evidence" value="ECO:0007669"/>
    <property type="project" value="UniProtKB-KW"/>
</dbReference>
<dbReference type="InterPro" id="IPR006674">
    <property type="entry name" value="HD_domain"/>
</dbReference>
<dbReference type="InterPro" id="IPR026875">
    <property type="entry name" value="PHydrolase_assoc_dom"/>
</dbReference>
<dbReference type="STRING" id="258515.SAMN05192585_13515"/>
<dbReference type="PANTHER" id="PTHR35795:SF1">
    <property type="entry name" value="BIS(5'-NUCLEOSYL)-TETRAPHOSPHATASE, SYMMETRICAL"/>
    <property type="match status" value="1"/>
</dbReference>
<dbReference type="PANTHER" id="PTHR35795">
    <property type="entry name" value="SLR1885 PROTEIN"/>
    <property type="match status" value="1"/>
</dbReference>
<evidence type="ECO:0000313" key="4">
    <source>
        <dbReference type="Proteomes" id="UP000199182"/>
    </source>
</evidence>
<dbReference type="CDD" id="cd00077">
    <property type="entry name" value="HDc"/>
    <property type="match status" value="1"/>
</dbReference>
<dbReference type="PROSITE" id="PS51831">
    <property type="entry name" value="HD"/>
    <property type="match status" value="1"/>
</dbReference>
<proteinExistence type="predicted"/>
<sequence>MEGYLFTEQSARPSNPKYMQMIARAENIYKRQSDIRSEFGRDYTRILHSMAYRRLKHKTQVFFSPQNDHICTRIEHVSHVDSVSYTIADALGLNTELTRAIATAHDLGHAPFGHLGETVLAELSERDLKDSFWHERNGLRFVEGVELLENDKGLRKNLNLTYAVRDGIVSHCGEVDQNGIKPRDEAIDLETYRVKNQFAPFTWEGCVVKLADKIAYLGRDIEDAKTLGILDNARIDELQAILFQSPALRDIKIKEINNTVLIHEFILDLCENSSPQKGIALSKDNFRAMKMIKDFNYKNIYRHPRLEPYFRYAKLVLTELYDTLIKGYDGAQTPKALAALARYYPELFGQFAGYLEQYWDFTTAERRAELKLGNRILYQVKESQRDYTMAVLDYLSGMTDSFAVRSYNELISF</sequence>
<keyword evidence="4" id="KW-1185">Reference proteome</keyword>
<name>A0A1H0EQD6_9FIRM</name>
<dbReference type="OrthoDB" id="9803619at2"/>
<dbReference type="Pfam" id="PF01966">
    <property type="entry name" value="HD"/>
    <property type="match status" value="1"/>
</dbReference>
<dbReference type="Pfam" id="PF13286">
    <property type="entry name" value="HD_assoc"/>
    <property type="match status" value="1"/>
</dbReference>
<protein>
    <submittedName>
        <fullName evidence="3">dGTPase</fullName>
    </submittedName>
</protein>
<dbReference type="Proteomes" id="UP000199182">
    <property type="component" value="Unassembled WGS sequence"/>
</dbReference>
<dbReference type="AlphaFoldDB" id="A0A1H0EQD6"/>
<gene>
    <name evidence="3" type="ORF">SAMN05192585_13515</name>
</gene>